<dbReference type="CDD" id="cd00198">
    <property type="entry name" value="vWFA"/>
    <property type="match status" value="1"/>
</dbReference>
<evidence type="ECO:0000256" key="1">
    <source>
        <dbReference type="SAM" id="MobiDB-lite"/>
    </source>
</evidence>
<protein>
    <submittedName>
        <fullName evidence="4">VWA domain-containing protein</fullName>
    </submittedName>
</protein>
<dbReference type="PROSITE" id="PS50234">
    <property type="entry name" value="VWFA"/>
    <property type="match status" value="1"/>
</dbReference>
<name>A0ABW5RAG3_9BACL</name>
<organism evidence="4 5">
    <name type="scientific">Marinicrinis sediminis</name>
    <dbReference type="NCBI Taxonomy" id="1652465"/>
    <lineage>
        <taxon>Bacteria</taxon>
        <taxon>Bacillati</taxon>
        <taxon>Bacillota</taxon>
        <taxon>Bacilli</taxon>
        <taxon>Bacillales</taxon>
        <taxon>Paenibacillaceae</taxon>
    </lineage>
</organism>
<dbReference type="InterPro" id="IPR052969">
    <property type="entry name" value="Thr-specific_kinase-like"/>
</dbReference>
<evidence type="ECO:0000259" key="3">
    <source>
        <dbReference type="PROSITE" id="PS50234"/>
    </source>
</evidence>
<dbReference type="InterPro" id="IPR036465">
    <property type="entry name" value="vWFA_dom_sf"/>
</dbReference>
<dbReference type="Proteomes" id="UP001597497">
    <property type="component" value="Unassembled WGS sequence"/>
</dbReference>
<keyword evidence="5" id="KW-1185">Reference proteome</keyword>
<dbReference type="Pfam" id="PF00092">
    <property type="entry name" value="VWA"/>
    <property type="match status" value="1"/>
</dbReference>
<feature type="compositionally biased region" description="Polar residues" evidence="1">
    <location>
        <begin position="32"/>
        <end position="44"/>
    </location>
</feature>
<comment type="caution">
    <text evidence="4">The sequence shown here is derived from an EMBL/GenBank/DDBJ whole genome shotgun (WGS) entry which is preliminary data.</text>
</comment>
<reference evidence="5" key="1">
    <citation type="journal article" date="2019" name="Int. J. Syst. Evol. Microbiol.">
        <title>The Global Catalogue of Microorganisms (GCM) 10K type strain sequencing project: providing services to taxonomists for standard genome sequencing and annotation.</title>
        <authorList>
            <consortium name="The Broad Institute Genomics Platform"/>
            <consortium name="The Broad Institute Genome Sequencing Center for Infectious Disease"/>
            <person name="Wu L."/>
            <person name="Ma J."/>
        </authorList>
    </citation>
    <scope>NUCLEOTIDE SEQUENCE [LARGE SCALE GENOMIC DNA]</scope>
    <source>
        <strain evidence="5">KCTC 33676</strain>
    </source>
</reference>
<gene>
    <name evidence="4" type="ORF">ACFSUC_05710</name>
</gene>
<dbReference type="SMART" id="SM00327">
    <property type="entry name" value="VWA"/>
    <property type="match status" value="1"/>
</dbReference>
<dbReference type="PROSITE" id="PS51257">
    <property type="entry name" value="PROKAR_LIPOPROTEIN"/>
    <property type="match status" value="1"/>
</dbReference>
<dbReference type="InterPro" id="IPR002035">
    <property type="entry name" value="VWF_A"/>
</dbReference>
<accession>A0ABW5RAG3</accession>
<feature type="chain" id="PRO_5046087574" evidence="2">
    <location>
        <begin position="23"/>
        <end position="437"/>
    </location>
</feature>
<evidence type="ECO:0000313" key="5">
    <source>
        <dbReference type="Proteomes" id="UP001597497"/>
    </source>
</evidence>
<proteinExistence type="predicted"/>
<dbReference type="Gene3D" id="3.40.50.410">
    <property type="entry name" value="von Willebrand factor, type A domain"/>
    <property type="match status" value="1"/>
</dbReference>
<evidence type="ECO:0000313" key="4">
    <source>
        <dbReference type="EMBL" id="MFD2671097.1"/>
    </source>
</evidence>
<feature type="signal peptide" evidence="2">
    <location>
        <begin position="1"/>
        <end position="22"/>
    </location>
</feature>
<dbReference type="SUPFAM" id="SSF53300">
    <property type="entry name" value="vWA-like"/>
    <property type="match status" value="1"/>
</dbReference>
<sequence length="437" mass="48807">MHQIRSIPVLLLGMLCMLLLVAGCSSDENTNHALQSDTGNQALTDSAPENRATDEPVEAGEPKFETDRGEEDRPASQPEPVELQQQDIEAGMLTAGEWNDLQERNQWLTLLAQDEWRKYEQTWGMYTRQGITVMVTDSTQQPLRDVPVILSDDSQDWKGRTNQDGTVTLFPFHRLDLQEGTSFSNHPLSITVGSGRKAVRLTSQELNGEDGMVSVTLDTGHNESTKSNTVDLMLLMDTTGSMSDELSFISAELEDVIQRVRQSYEQELHIRTSINVYRDKGDEYVVRSFPFTDSVDQAVQLLNMQKADGGGDYEEAVDEALYEAVYEHEWSEEAAARICFLILDAPPHATSETISELQQTVAKASEKGIRIIPVASSGVNQMTEFWLRSLAQITGGTYVFLTDHSGIGHSHLPASVGEYEVEFLNDLMVRLITEYVH</sequence>
<dbReference type="EMBL" id="JBHUMM010000009">
    <property type="protein sequence ID" value="MFD2671097.1"/>
    <property type="molecule type" value="Genomic_DNA"/>
</dbReference>
<feature type="compositionally biased region" description="Basic and acidic residues" evidence="1">
    <location>
        <begin position="60"/>
        <end position="74"/>
    </location>
</feature>
<evidence type="ECO:0000256" key="2">
    <source>
        <dbReference type="SAM" id="SignalP"/>
    </source>
</evidence>
<keyword evidence="2" id="KW-0732">Signal</keyword>
<feature type="region of interest" description="Disordered" evidence="1">
    <location>
        <begin position="32"/>
        <end position="81"/>
    </location>
</feature>
<dbReference type="PANTHER" id="PTHR47763">
    <property type="entry name" value="ALPHA-PROTEIN KINASE VWKA"/>
    <property type="match status" value="1"/>
</dbReference>
<dbReference type="PANTHER" id="PTHR47763:SF1">
    <property type="entry name" value="DUF659 DOMAIN-CONTAINING PROTEIN"/>
    <property type="match status" value="1"/>
</dbReference>
<feature type="domain" description="VWFA" evidence="3">
    <location>
        <begin position="231"/>
        <end position="427"/>
    </location>
</feature>
<dbReference type="RefSeq" id="WP_379928530.1">
    <property type="nucleotide sequence ID" value="NZ_JBHUMM010000009.1"/>
</dbReference>